<dbReference type="EMBL" id="CAJVRM010000020">
    <property type="protein sequence ID" value="CAG8971421.1"/>
    <property type="molecule type" value="Genomic_DNA"/>
</dbReference>
<dbReference type="Proteomes" id="UP000701801">
    <property type="component" value="Unassembled WGS sequence"/>
</dbReference>
<accession>A0A9N9LH10</accession>
<dbReference type="OrthoDB" id="10410391at2759"/>
<dbReference type="AlphaFoldDB" id="A0A9N9LH10"/>
<reference evidence="1" key="1">
    <citation type="submission" date="2021-07" db="EMBL/GenBank/DDBJ databases">
        <authorList>
            <person name="Durling M."/>
        </authorList>
    </citation>
    <scope>NUCLEOTIDE SEQUENCE</scope>
</reference>
<protein>
    <submittedName>
        <fullName evidence="1">Uncharacterized protein</fullName>
    </submittedName>
</protein>
<comment type="caution">
    <text evidence="1">The sequence shown here is derived from an EMBL/GenBank/DDBJ whole genome shotgun (WGS) entry which is preliminary data.</text>
</comment>
<keyword evidence="2" id="KW-1185">Reference proteome</keyword>
<evidence type="ECO:0000313" key="1">
    <source>
        <dbReference type="EMBL" id="CAG8971421.1"/>
    </source>
</evidence>
<gene>
    <name evidence="1" type="ORF">HYALB_00002003</name>
</gene>
<sequence length="82" mass="9476">MLESSLESKWNMIRSGRSRMCWIGYQYEDLALALAAKDGVTYTYTVNIEAQYFMAAMSVYELYPEKSQDPVPKHWKGEAGIR</sequence>
<name>A0A9N9LH10_9HELO</name>
<evidence type="ECO:0000313" key="2">
    <source>
        <dbReference type="Proteomes" id="UP000701801"/>
    </source>
</evidence>
<proteinExistence type="predicted"/>
<organism evidence="1 2">
    <name type="scientific">Hymenoscyphus albidus</name>
    <dbReference type="NCBI Taxonomy" id="595503"/>
    <lineage>
        <taxon>Eukaryota</taxon>
        <taxon>Fungi</taxon>
        <taxon>Dikarya</taxon>
        <taxon>Ascomycota</taxon>
        <taxon>Pezizomycotina</taxon>
        <taxon>Leotiomycetes</taxon>
        <taxon>Helotiales</taxon>
        <taxon>Helotiaceae</taxon>
        <taxon>Hymenoscyphus</taxon>
    </lineage>
</organism>